<organism evidence="2 3">
    <name type="scientific">Dimargaris verticillata</name>
    <dbReference type="NCBI Taxonomy" id="2761393"/>
    <lineage>
        <taxon>Eukaryota</taxon>
        <taxon>Fungi</taxon>
        <taxon>Fungi incertae sedis</taxon>
        <taxon>Zoopagomycota</taxon>
        <taxon>Kickxellomycotina</taxon>
        <taxon>Dimargaritomycetes</taxon>
        <taxon>Dimargaritales</taxon>
        <taxon>Dimargaritaceae</taxon>
        <taxon>Dimargaris</taxon>
    </lineage>
</organism>
<reference evidence="2" key="1">
    <citation type="submission" date="2022-07" db="EMBL/GenBank/DDBJ databases">
        <title>Phylogenomic reconstructions and comparative analyses of Kickxellomycotina fungi.</title>
        <authorList>
            <person name="Reynolds N.K."/>
            <person name="Stajich J.E."/>
            <person name="Barry K."/>
            <person name="Grigoriev I.V."/>
            <person name="Crous P."/>
            <person name="Smith M.E."/>
        </authorList>
    </citation>
    <scope>NUCLEOTIDE SEQUENCE</scope>
    <source>
        <strain evidence="2">RSA 567</strain>
    </source>
</reference>
<gene>
    <name evidence="2" type="ORF">H4R34_003935</name>
</gene>
<dbReference type="Proteomes" id="UP001151582">
    <property type="component" value="Unassembled WGS sequence"/>
</dbReference>
<dbReference type="OrthoDB" id="10419125at2759"/>
<protein>
    <recommendedName>
        <fullName evidence="4">Secreted protein</fullName>
    </recommendedName>
</protein>
<accession>A0A9W8EC57</accession>
<evidence type="ECO:0000313" key="3">
    <source>
        <dbReference type="Proteomes" id="UP001151582"/>
    </source>
</evidence>
<feature type="signal peptide" evidence="1">
    <location>
        <begin position="1"/>
        <end position="29"/>
    </location>
</feature>
<feature type="chain" id="PRO_5040855476" description="Secreted protein" evidence="1">
    <location>
        <begin position="30"/>
        <end position="315"/>
    </location>
</feature>
<dbReference type="EMBL" id="JANBQB010000420">
    <property type="protein sequence ID" value="KAJ1976550.1"/>
    <property type="molecule type" value="Genomic_DNA"/>
</dbReference>
<keyword evidence="3" id="KW-1185">Reference proteome</keyword>
<proteinExistence type="predicted"/>
<evidence type="ECO:0008006" key="4">
    <source>
        <dbReference type="Google" id="ProtNLM"/>
    </source>
</evidence>
<keyword evidence="1" id="KW-0732">Signal</keyword>
<comment type="caution">
    <text evidence="2">The sequence shown here is derived from an EMBL/GenBank/DDBJ whole genome shotgun (WGS) entry which is preliminary data.</text>
</comment>
<evidence type="ECO:0000313" key="2">
    <source>
        <dbReference type="EMBL" id="KAJ1976550.1"/>
    </source>
</evidence>
<dbReference type="AlphaFoldDB" id="A0A9W8EC57"/>
<evidence type="ECO:0000256" key="1">
    <source>
        <dbReference type="SAM" id="SignalP"/>
    </source>
</evidence>
<sequence length="315" mass="34241">MKPCVFLGQWMTVAVVAALAAGTGTGVHGRPLSCTPGELYCTRSVNGASDETAQLITRDQGLSLAAGPEVPLSSPGLIPVDFDSNKIALGWVLGEVQPPTIVPGHDMVAVLEQGGAVQLWDYVIEHFQPGQLGHLGSSVAPDHLALAIRIKTYIEGLNRASSTAPDRYAYITNDNDLTLTILFARWLHEDAERHSVEEAEFWANDFQLVVNISVILSVIKAREITQHLTDLQAEGLDQAVLADRVHEYLSPLLHQANTEAIRTAVGALTEAMQHGHHALARAVLRFLTTVKQSQVRRLQLTVDAKMAEFLGEIQQ</sequence>
<name>A0A9W8EC57_9FUNG</name>